<keyword evidence="3" id="KW-0413">Isomerase</keyword>
<evidence type="ECO:0000256" key="2">
    <source>
        <dbReference type="PIRSR" id="PIRSR606225-1"/>
    </source>
</evidence>
<reference evidence="5 6" key="1">
    <citation type="submission" date="2018-11" db="EMBL/GenBank/DDBJ databases">
        <title>Draft genome analysis of Rheinheimera mesophila isolated from an industrial waste site.</title>
        <authorList>
            <person name="Yu Q."/>
            <person name="Qi Y."/>
            <person name="Zhang H."/>
            <person name="Lu Y."/>
            <person name="Pu J."/>
        </authorList>
    </citation>
    <scope>NUCLEOTIDE SEQUENCE [LARGE SCALE GENOMIC DNA]</scope>
    <source>
        <strain evidence="5 6">IITR13</strain>
    </source>
</reference>
<accession>A0A3P3QD38</accession>
<dbReference type="GO" id="GO:0003723">
    <property type="term" value="F:RNA binding"/>
    <property type="evidence" value="ECO:0007669"/>
    <property type="project" value="InterPro"/>
</dbReference>
<comment type="catalytic activity">
    <reaction evidence="3">
        <text>a uridine in RNA = a pseudouridine in RNA</text>
        <dbReference type="Rhea" id="RHEA:48348"/>
        <dbReference type="Rhea" id="RHEA-COMP:12068"/>
        <dbReference type="Rhea" id="RHEA-COMP:12069"/>
        <dbReference type="ChEBI" id="CHEBI:65314"/>
        <dbReference type="ChEBI" id="CHEBI:65315"/>
    </reaction>
</comment>
<sequence length="228" mass="25285">MNTAIDDLAILPATTEAWTVVHQDEFLLVVNKPAHLLTVPGRHPQNQDCLISRVQQQFPSAAVVHRLDYDTSGLLVLPLTKQALSTLSKEFQSRGTKKLYQAVVSGVPKPSSGTVDKAIAADRDNRPLYKICQDGKASVTHYTVLEVLPDYQASLVQLEPVTGRSHQLRLHMQSIGHAILGDPFYANPAQQQQSQRLMLHAAQLQFTHPQSGDWMSFTAAADFWQALR</sequence>
<keyword evidence="6" id="KW-1185">Reference proteome</keyword>
<dbReference type="EMBL" id="RRCF01000005">
    <property type="protein sequence ID" value="RRJ18998.1"/>
    <property type="molecule type" value="Genomic_DNA"/>
</dbReference>
<dbReference type="OrthoDB" id="9807829at2"/>
<organism evidence="5 6">
    <name type="scientific">Rheinheimera mesophila</name>
    <dbReference type="NCBI Taxonomy" id="1547515"/>
    <lineage>
        <taxon>Bacteria</taxon>
        <taxon>Pseudomonadati</taxon>
        <taxon>Pseudomonadota</taxon>
        <taxon>Gammaproteobacteria</taxon>
        <taxon>Chromatiales</taxon>
        <taxon>Chromatiaceae</taxon>
        <taxon>Rheinheimera</taxon>
    </lineage>
</organism>
<evidence type="ECO:0000313" key="5">
    <source>
        <dbReference type="EMBL" id="RRJ18998.1"/>
    </source>
</evidence>
<dbReference type="InterPro" id="IPR020103">
    <property type="entry name" value="PsdUridine_synth_cat_dom_sf"/>
</dbReference>
<gene>
    <name evidence="5" type="ORF">EIK76_15745</name>
</gene>
<evidence type="ECO:0000313" key="6">
    <source>
        <dbReference type="Proteomes" id="UP000276260"/>
    </source>
</evidence>
<dbReference type="RefSeq" id="WP_046519234.1">
    <property type="nucleotide sequence ID" value="NZ_LAVS01000009.1"/>
</dbReference>
<feature type="active site" evidence="2">
    <location>
        <position position="68"/>
    </location>
</feature>
<protein>
    <recommendedName>
        <fullName evidence="3">Pseudouridine synthase</fullName>
        <ecNumber evidence="3">5.4.99.-</ecNumber>
    </recommendedName>
</protein>
<proteinExistence type="inferred from homology"/>
<comment type="caution">
    <text evidence="5">The sequence shown here is derived from an EMBL/GenBank/DDBJ whole genome shotgun (WGS) entry which is preliminary data.</text>
</comment>
<dbReference type="GO" id="GO:0009982">
    <property type="term" value="F:pseudouridine synthase activity"/>
    <property type="evidence" value="ECO:0007669"/>
    <property type="project" value="InterPro"/>
</dbReference>
<dbReference type="PANTHER" id="PTHR21600">
    <property type="entry name" value="MITOCHONDRIAL RNA PSEUDOURIDINE SYNTHASE"/>
    <property type="match status" value="1"/>
</dbReference>
<dbReference type="GO" id="GO:0000455">
    <property type="term" value="P:enzyme-directed rRNA pseudouridine synthesis"/>
    <property type="evidence" value="ECO:0007669"/>
    <property type="project" value="TreeGrafter"/>
</dbReference>
<dbReference type="SUPFAM" id="SSF55120">
    <property type="entry name" value="Pseudouridine synthase"/>
    <property type="match status" value="1"/>
</dbReference>
<evidence type="ECO:0000256" key="3">
    <source>
        <dbReference type="RuleBase" id="RU362028"/>
    </source>
</evidence>
<dbReference type="Proteomes" id="UP000276260">
    <property type="component" value="Unassembled WGS sequence"/>
</dbReference>
<dbReference type="InterPro" id="IPR050188">
    <property type="entry name" value="RluA_PseudoU_synthase"/>
</dbReference>
<dbReference type="InterPro" id="IPR006225">
    <property type="entry name" value="PsdUridine_synth_RluC/D"/>
</dbReference>
<dbReference type="EC" id="5.4.99.-" evidence="3"/>
<dbReference type="CDD" id="cd02869">
    <property type="entry name" value="PseudoU_synth_RluA_like"/>
    <property type="match status" value="1"/>
</dbReference>
<dbReference type="PANTHER" id="PTHR21600:SF89">
    <property type="entry name" value="RIBOSOMAL LARGE SUBUNIT PSEUDOURIDINE SYNTHASE A"/>
    <property type="match status" value="1"/>
</dbReference>
<dbReference type="InterPro" id="IPR006145">
    <property type="entry name" value="PsdUridine_synth_RsuA/RluA"/>
</dbReference>
<evidence type="ECO:0000256" key="1">
    <source>
        <dbReference type="ARBA" id="ARBA00010876"/>
    </source>
</evidence>
<comment type="function">
    <text evidence="3">Responsible for synthesis of pseudouridine from uracil.</text>
</comment>
<feature type="domain" description="Pseudouridine synthase RsuA/RluA-like" evidence="4">
    <location>
        <begin position="27"/>
        <end position="174"/>
    </location>
</feature>
<comment type="similarity">
    <text evidence="1 3">Belongs to the pseudouridine synthase RluA family.</text>
</comment>
<dbReference type="Gene3D" id="3.30.2350.10">
    <property type="entry name" value="Pseudouridine synthase"/>
    <property type="match status" value="1"/>
</dbReference>
<name>A0A3P3QD38_9GAMM</name>
<dbReference type="NCBIfam" id="TIGR00005">
    <property type="entry name" value="rluA_subfam"/>
    <property type="match status" value="1"/>
</dbReference>
<dbReference type="AlphaFoldDB" id="A0A3P3QD38"/>
<dbReference type="GO" id="GO:0140098">
    <property type="term" value="F:catalytic activity, acting on RNA"/>
    <property type="evidence" value="ECO:0007669"/>
    <property type="project" value="UniProtKB-ARBA"/>
</dbReference>
<dbReference type="Pfam" id="PF00849">
    <property type="entry name" value="PseudoU_synth_2"/>
    <property type="match status" value="1"/>
</dbReference>
<evidence type="ECO:0000259" key="4">
    <source>
        <dbReference type="Pfam" id="PF00849"/>
    </source>
</evidence>